<keyword evidence="2" id="KW-1185">Reference proteome</keyword>
<protein>
    <submittedName>
        <fullName evidence="1">Uncharacterized protein</fullName>
    </submittedName>
</protein>
<evidence type="ECO:0000313" key="2">
    <source>
        <dbReference type="Proteomes" id="UP000600080"/>
    </source>
</evidence>
<sequence length="59" mass="6435">MPGNQCRFDTHAGTDQQMQVRYENGLVPFAGPLGRDSRHAVTGEAVHGEGWAGQARRRG</sequence>
<dbReference type="Proteomes" id="UP000600080">
    <property type="component" value="Unassembled WGS sequence"/>
</dbReference>
<gene>
    <name evidence="1" type="ORF">GCM10012285_36930</name>
</gene>
<name>A0ABQ2JJP4_9ACTN</name>
<dbReference type="EMBL" id="BMND01000015">
    <property type="protein sequence ID" value="GGN49150.1"/>
    <property type="molecule type" value="Genomic_DNA"/>
</dbReference>
<proteinExistence type="predicted"/>
<organism evidence="1 2">
    <name type="scientific">Streptomyces kronopolitis</name>
    <dbReference type="NCBI Taxonomy" id="1612435"/>
    <lineage>
        <taxon>Bacteria</taxon>
        <taxon>Bacillati</taxon>
        <taxon>Actinomycetota</taxon>
        <taxon>Actinomycetes</taxon>
        <taxon>Kitasatosporales</taxon>
        <taxon>Streptomycetaceae</taxon>
        <taxon>Streptomyces</taxon>
    </lineage>
</organism>
<reference evidence="2" key="1">
    <citation type="journal article" date="2019" name="Int. J. Syst. Evol. Microbiol.">
        <title>The Global Catalogue of Microorganisms (GCM) 10K type strain sequencing project: providing services to taxonomists for standard genome sequencing and annotation.</title>
        <authorList>
            <consortium name="The Broad Institute Genomics Platform"/>
            <consortium name="The Broad Institute Genome Sequencing Center for Infectious Disease"/>
            <person name="Wu L."/>
            <person name="Ma J."/>
        </authorList>
    </citation>
    <scope>NUCLEOTIDE SEQUENCE [LARGE SCALE GENOMIC DNA]</scope>
    <source>
        <strain evidence="2">CGMCC 4.7323</strain>
    </source>
</reference>
<comment type="caution">
    <text evidence="1">The sequence shown here is derived from an EMBL/GenBank/DDBJ whole genome shotgun (WGS) entry which is preliminary data.</text>
</comment>
<accession>A0ABQ2JJP4</accession>
<evidence type="ECO:0000313" key="1">
    <source>
        <dbReference type="EMBL" id="GGN49150.1"/>
    </source>
</evidence>